<dbReference type="Proteomes" id="UP000431401">
    <property type="component" value="Unassembled WGS sequence"/>
</dbReference>
<sequence>MTIETPYERRVGRVRDAVRAHSELDDHSASELAVHVLHALDTIPEKIR</sequence>
<comment type="caution">
    <text evidence="1">The sequence shown here is derived from an EMBL/GenBank/DDBJ whole genome shotgun (WGS) entry which is preliminary data.</text>
</comment>
<dbReference type="Pfam" id="PF19826">
    <property type="entry name" value="DUF6307"/>
    <property type="match status" value="1"/>
</dbReference>
<protein>
    <submittedName>
        <fullName evidence="1">Uncharacterized protein</fullName>
    </submittedName>
</protein>
<evidence type="ECO:0000313" key="1">
    <source>
        <dbReference type="EMBL" id="MQY27265.1"/>
    </source>
</evidence>
<accession>A0A7K0DND8</accession>
<dbReference type="InterPro" id="IPR046274">
    <property type="entry name" value="DUF6307"/>
</dbReference>
<proteinExistence type="predicted"/>
<gene>
    <name evidence="1" type="ORF">NRB56_28480</name>
</gene>
<evidence type="ECO:0000313" key="2">
    <source>
        <dbReference type="Proteomes" id="UP000431401"/>
    </source>
</evidence>
<dbReference type="EMBL" id="WEGI01000005">
    <property type="protein sequence ID" value="MQY27265.1"/>
    <property type="molecule type" value="Genomic_DNA"/>
</dbReference>
<organism evidence="1 2">
    <name type="scientific">Nocardia aurantia</name>
    <dbReference type="NCBI Taxonomy" id="2585199"/>
    <lineage>
        <taxon>Bacteria</taxon>
        <taxon>Bacillati</taxon>
        <taxon>Actinomycetota</taxon>
        <taxon>Actinomycetes</taxon>
        <taxon>Mycobacteriales</taxon>
        <taxon>Nocardiaceae</taxon>
        <taxon>Nocardia</taxon>
    </lineage>
</organism>
<name>A0A7K0DND8_9NOCA</name>
<reference evidence="1 2" key="1">
    <citation type="submission" date="2019-10" db="EMBL/GenBank/DDBJ databases">
        <title>Nocardia macrotermitis sp. nov. and Nocardia aurantia sp. nov., isolated from the gut of fungus growing-termite Macrotermes natalensis.</title>
        <authorList>
            <person name="Benndorf R."/>
            <person name="Schwitalla J."/>
            <person name="Martin K."/>
            <person name="De Beer W."/>
            <person name="Kaster A.-K."/>
            <person name="Vollmers J."/>
            <person name="Poulsen M."/>
            <person name="Beemelmanns C."/>
        </authorList>
    </citation>
    <scope>NUCLEOTIDE SEQUENCE [LARGE SCALE GENOMIC DNA]</scope>
    <source>
        <strain evidence="1 2">RB56</strain>
    </source>
</reference>
<dbReference type="AlphaFoldDB" id="A0A7K0DND8"/>
<dbReference type="RefSeq" id="WP_194290846.1">
    <property type="nucleotide sequence ID" value="NZ_WEGI01000005.1"/>
</dbReference>
<keyword evidence="2" id="KW-1185">Reference proteome</keyword>